<sequence length="126" mass="14455">MTNKNTKDIGKNRFVERDRIAEGGAKKEQIKRESLKSKKVINELQITVLKEEINVPKIKAGYYSEKTLMMRRKDVEQREKCQKDQILKMKLTNASTQMSFPPLEELAAESLFLNINVGGPNILDCV</sequence>
<keyword evidence="1" id="KW-1185">Reference proteome</keyword>
<accession>A0A915J0R6</accession>
<evidence type="ECO:0000313" key="2">
    <source>
        <dbReference type="WBParaSite" id="nRc.2.0.1.t19980-RA"/>
    </source>
</evidence>
<organism evidence="1 2">
    <name type="scientific">Romanomermis culicivorax</name>
    <name type="common">Nematode worm</name>
    <dbReference type="NCBI Taxonomy" id="13658"/>
    <lineage>
        <taxon>Eukaryota</taxon>
        <taxon>Metazoa</taxon>
        <taxon>Ecdysozoa</taxon>
        <taxon>Nematoda</taxon>
        <taxon>Enoplea</taxon>
        <taxon>Dorylaimia</taxon>
        <taxon>Mermithida</taxon>
        <taxon>Mermithoidea</taxon>
        <taxon>Mermithidae</taxon>
        <taxon>Romanomermis</taxon>
    </lineage>
</organism>
<dbReference type="WBParaSite" id="nRc.2.0.1.t19980-RA">
    <property type="protein sequence ID" value="nRc.2.0.1.t19980-RA"/>
    <property type="gene ID" value="nRc.2.0.1.g19980"/>
</dbReference>
<reference evidence="2" key="1">
    <citation type="submission" date="2022-11" db="UniProtKB">
        <authorList>
            <consortium name="WormBaseParasite"/>
        </authorList>
    </citation>
    <scope>IDENTIFICATION</scope>
</reference>
<proteinExistence type="predicted"/>
<name>A0A915J0R6_ROMCU</name>
<dbReference type="AlphaFoldDB" id="A0A915J0R6"/>
<evidence type="ECO:0000313" key="1">
    <source>
        <dbReference type="Proteomes" id="UP000887565"/>
    </source>
</evidence>
<protein>
    <submittedName>
        <fullName evidence="2">Uncharacterized protein</fullName>
    </submittedName>
</protein>
<dbReference type="Proteomes" id="UP000887565">
    <property type="component" value="Unplaced"/>
</dbReference>